<dbReference type="CDD" id="cd02440">
    <property type="entry name" value="AdoMet_MTases"/>
    <property type="match status" value="1"/>
</dbReference>
<dbReference type="Pfam" id="PF00398">
    <property type="entry name" value="RrnaAD"/>
    <property type="match status" value="1"/>
</dbReference>
<sequence>MICGAMTEEAVGTVPGFPPALPPLREVIARHGLEARKALGQHFLLDPHLMARIVREAGPMQGRTAIEIGPGPGGLTRALLETAVERVVAIELDHRAIPALEELAGFYPDRLTVLEADAMRVDLGTLTTAPRRIVANLPYNVGTPLLVGWLRQAALFESMTLMFQQEVAERICAAPGSDAYGRLGVLAQWTCRVDMLMSVPPGAFHPPPKVYSSVAALWPREAQPSPALFTAMERVTAAAFGQRRKMLRGALKSLGGEALLSRAGIAGDRRAETLTIEEFDRLARTSLGGDQ</sequence>
<evidence type="ECO:0000256" key="5">
    <source>
        <dbReference type="ARBA" id="ARBA00022691"/>
    </source>
</evidence>
<keyword evidence="1 7" id="KW-0963">Cytoplasm</keyword>
<dbReference type="PANTHER" id="PTHR11727:SF7">
    <property type="entry name" value="DIMETHYLADENOSINE TRANSFERASE-RELATED"/>
    <property type="match status" value="1"/>
</dbReference>
<dbReference type="InterPro" id="IPR023165">
    <property type="entry name" value="rRNA_Ade_diMease-like_C"/>
</dbReference>
<keyword evidence="2 7" id="KW-0698">rRNA processing</keyword>
<dbReference type="GO" id="GO:0052908">
    <property type="term" value="F:16S rRNA (adenine(1518)-N(6)/adenine(1519)-N(6))-dimethyltransferase activity"/>
    <property type="evidence" value="ECO:0007669"/>
    <property type="project" value="UniProtKB-EC"/>
</dbReference>
<dbReference type="InterPro" id="IPR029063">
    <property type="entry name" value="SAM-dependent_MTases_sf"/>
</dbReference>
<evidence type="ECO:0000313" key="11">
    <source>
        <dbReference type="Proteomes" id="UP000182373"/>
    </source>
</evidence>
<evidence type="ECO:0000256" key="1">
    <source>
        <dbReference type="ARBA" id="ARBA00022490"/>
    </source>
</evidence>
<dbReference type="Gene3D" id="1.10.8.100">
    <property type="entry name" value="Ribosomal RNA adenine dimethylase-like, domain 2"/>
    <property type="match status" value="1"/>
</dbReference>
<dbReference type="InterPro" id="IPR011530">
    <property type="entry name" value="rRNA_adenine_dimethylase"/>
</dbReference>
<dbReference type="PROSITE" id="PS51689">
    <property type="entry name" value="SAM_RNA_A_N6_MT"/>
    <property type="match status" value="1"/>
</dbReference>
<evidence type="ECO:0000256" key="3">
    <source>
        <dbReference type="ARBA" id="ARBA00022603"/>
    </source>
</evidence>
<dbReference type="InterPro" id="IPR020598">
    <property type="entry name" value="rRNA_Ade_methylase_Trfase_N"/>
</dbReference>
<keyword evidence="3 7" id="KW-0489">Methyltransferase</keyword>
<protein>
    <recommendedName>
        <fullName evidence="7">Ribosomal RNA small subunit methyltransferase A</fullName>
        <ecNumber evidence="7">2.1.1.182</ecNumber>
    </recommendedName>
    <alternativeName>
        <fullName evidence="7">16S rRNA (adenine(1518)-N(6)/adenine(1519)-N(6))-dimethyltransferase</fullName>
    </alternativeName>
    <alternativeName>
        <fullName evidence="7">16S rRNA dimethyladenosine transferase</fullName>
    </alternativeName>
    <alternativeName>
        <fullName evidence="7">16S rRNA dimethylase</fullName>
    </alternativeName>
    <alternativeName>
        <fullName evidence="7">S-adenosylmethionine-6-N', N'-adenosyl(rRNA) dimethyltransferase</fullName>
    </alternativeName>
</protein>
<keyword evidence="6 7" id="KW-0694">RNA-binding</keyword>
<feature type="binding site" evidence="7 8">
    <location>
        <position position="136"/>
    </location>
    <ligand>
        <name>S-adenosyl-L-methionine</name>
        <dbReference type="ChEBI" id="CHEBI:59789"/>
    </ligand>
</feature>
<gene>
    <name evidence="7" type="primary">rsmA</name>
    <name evidence="7" type="synonym">ksgA</name>
    <name evidence="10" type="ORF">GbCGDNIH9_2195</name>
</gene>
<evidence type="ECO:0000256" key="7">
    <source>
        <dbReference type="HAMAP-Rule" id="MF_00607"/>
    </source>
</evidence>
<keyword evidence="5 7" id="KW-0949">S-adenosyl-L-methionine</keyword>
<proteinExistence type="inferred from homology"/>
<feature type="binding site" evidence="7 8">
    <location>
        <position position="69"/>
    </location>
    <ligand>
        <name>S-adenosyl-L-methionine</name>
        <dbReference type="ChEBI" id="CHEBI:59789"/>
    </ligand>
</feature>
<keyword evidence="4 7" id="KW-0808">Transferase</keyword>
<dbReference type="EMBL" id="CP018191">
    <property type="protein sequence ID" value="APH55519.1"/>
    <property type="molecule type" value="Genomic_DNA"/>
</dbReference>
<dbReference type="InterPro" id="IPR001737">
    <property type="entry name" value="KsgA/Erm"/>
</dbReference>
<feature type="binding site" evidence="7 8">
    <location>
        <position position="91"/>
    </location>
    <ligand>
        <name>S-adenosyl-L-methionine</name>
        <dbReference type="ChEBI" id="CHEBI:59789"/>
    </ligand>
</feature>
<dbReference type="PROSITE" id="PS01131">
    <property type="entry name" value="RRNA_A_DIMETH"/>
    <property type="match status" value="1"/>
</dbReference>
<evidence type="ECO:0000256" key="8">
    <source>
        <dbReference type="PROSITE-ProRule" id="PRU01026"/>
    </source>
</evidence>
<evidence type="ECO:0000259" key="9">
    <source>
        <dbReference type="SMART" id="SM00650"/>
    </source>
</evidence>
<comment type="catalytic activity">
    <reaction evidence="7">
        <text>adenosine(1518)/adenosine(1519) in 16S rRNA + 4 S-adenosyl-L-methionine = N(6)-dimethyladenosine(1518)/N(6)-dimethyladenosine(1519) in 16S rRNA + 4 S-adenosyl-L-homocysteine + 4 H(+)</text>
        <dbReference type="Rhea" id="RHEA:19609"/>
        <dbReference type="Rhea" id="RHEA-COMP:10232"/>
        <dbReference type="Rhea" id="RHEA-COMP:10233"/>
        <dbReference type="ChEBI" id="CHEBI:15378"/>
        <dbReference type="ChEBI" id="CHEBI:57856"/>
        <dbReference type="ChEBI" id="CHEBI:59789"/>
        <dbReference type="ChEBI" id="CHEBI:74411"/>
        <dbReference type="ChEBI" id="CHEBI:74493"/>
        <dbReference type="EC" id="2.1.1.182"/>
    </reaction>
</comment>
<comment type="function">
    <text evidence="7">Specifically dimethylates two adjacent adenosines (A1518 and A1519) in the loop of a conserved hairpin near the 3'-end of 16S rRNA in the 30S particle. May play a critical role in biogenesis of 30S subunits.</text>
</comment>
<dbReference type="Gene3D" id="3.40.50.150">
    <property type="entry name" value="Vaccinia Virus protein VP39"/>
    <property type="match status" value="1"/>
</dbReference>
<evidence type="ECO:0000256" key="4">
    <source>
        <dbReference type="ARBA" id="ARBA00022679"/>
    </source>
</evidence>
<dbReference type="SMART" id="SM00650">
    <property type="entry name" value="rADc"/>
    <property type="match status" value="1"/>
</dbReference>
<reference evidence="11" key="1">
    <citation type="submission" date="2016-11" db="EMBL/GenBank/DDBJ databases">
        <title>Comparative genomic and phenotypic analysis of Granulibacter bethesdensis clinical isolates from patients with chronic granulomatous disease.</title>
        <authorList>
            <person name="Zarember K.A."/>
            <person name="Porcella S.F."/>
            <person name="Chu J."/>
            <person name="Ding L."/>
            <person name="Dahlstrom E."/>
            <person name="Barbian K."/>
            <person name="Martens C."/>
            <person name="Sykora L."/>
            <person name="Kramer S."/>
            <person name="Pettinato A.M."/>
            <person name="Hong H."/>
            <person name="Wald G."/>
            <person name="Berg L.J."/>
            <person name="Rogge L.S."/>
            <person name="Greenberg D.E."/>
            <person name="Falcone E.L."/>
            <person name="Neves J.F."/>
            <person name="Simoes M.J."/>
            <person name="Casal M."/>
            <person name="Rodriguez-Lopez F.C."/>
            <person name="Zelazny A."/>
            <person name="Gallin J.I."/>
            <person name="Holland S.M."/>
        </authorList>
    </citation>
    <scope>NUCLEOTIDE SEQUENCE [LARGE SCALE GENOMIC DNA]</scope>
    <source>
        <strain evidence="11">NIH9.1</strain>
    </source>
</reference>
<evidence type="ECO:0000256" key="2">
    <source>
        <dbReference type="ARBA" id="ARBA00022552"/>
    </source>
</evidence>
<dbReference type="PANTHER" id="PTHR11727">
    <property type="entry name" value="DIMETHYLADENOSINE TRANSFERASE"/>
    <property type="match status" value="1"/>
</dbReference>
<dbReference type="GO" id="GO:0003723">
    <property type="term" value="F:RNA binding"/>
    <property type="evidence" value="ECO:0007669"/>
    <property type="project" value="UniProtKB-UniRule"/>
</dbReference>
<evidence type="ECO:0000256" key="6">
    <source>
        <dbReference type="ARBA" id="ARBA00022884"/>
    </source>
</evidence>
<dbReference type="InterPro" id="IPR020596">
    <property type="entry name" value="rRNA_Ade_Mease_Trfase_CS"/>
</dbReference>
<feature type="binding site" evidence="7 8">
    <location>
        <position position="44"/>
    </location>
    <ligand>
        <name>S-adenosyl-L-methionine</name>
        <dbReference type="ChEBI" id="CHEBI:59789"/>
    </ligand>
</feature>
<feature type="binding site" evidence="7 8">
    <location>
        <position position="42"/>
    </location>
    <ligand>
        <name>S-adenosyl-L-methionine</name>
        <dbReference type="ChEBI" id="CHEBI:59789"/>
    </ligand>
</feature>
<dbReference type="Proteomes" id="UP000182373">
    <property type="component" value="Chromosome"/>
</dbReference>
<feature type="binding site" evidence="7 8">
    <location>
        <position position="117"/>
    </location>
    <ligand>
        <name>S-adenosyl-L-methionine</name>
        <dbReference type="ChEBI" id="CHEBI:59789"/>
    </ligand>
</feature>
<dbReference type="AlphaFoldDB" id="A0AAC9P9V3"/>
<dbReference type="HAMAP" id="MF_00607">
    <property type="entry name" value="16SrRNA_methyltr_A"/>
    <property type="match status" value="1"/>
</dbReference>
<evidence type="ECO:0000313" key="10">
    <source>
        <dbReference type="EMBL" id="APH55519.1"/>
    </source>
</evidence>
<organism evidence="10 11">
    <name type="scientific">Granulibacter bethesdensis</name>
    <dbReference type="NCBI Taxonomy" id="364410"/>
    <lineage>
        <taxon>Bacteria</taxon>
        <taxon>Pseudomonadati</taxon>
        <taxon>Pseudomonadota</taxon>
        <taxon>Alphaproteobacteria</taxon>
        <taxon>Acetobacterales</taxon>
        <taxon>Acetobacteraceae</taxon>
        <taxon>Granulibacter</taxon>
    </lineage>
</organism>
<comment type="similarity">
    <text evidence="7">Belongs to the class I-like SAM-binding methyltransferase superfamily. rRNA adenine N(6)-methyltransferase family. RsmA subfamily.</text>
</comment>
<comment type="subcellular location">
    <subcellularLocation>
        <location evidence="7">Cytoplasm</location>
    </subcellularLocation>
</comment>
<dbReference type="SUPFAM" id="SSF53335">
    <property type="entry name" value="S-adenosyl-L-methionine-dependent methyltransferases"/>
    <property type="match status" value="1"/>
</dbReference>
<dbReference type="GO" id="GO:0005829">
    <property type="term" value="C:cytosol"/>
    <property type="evidence" value="ECO:0007669"/>
    <property type="project" value="TreeGrafter"/>
</dbReference>
<dbReference type="EC" id="2.1.1.182" evidence="7"/>
<accession>A0AAC9P9V3</accession>
<name>A0AAC9P9V3_9PROT</name>
<dbReference type="NCBIfam" id="TIGR00755">
    <property type="entry name" value="ksgA"/>
    <property type="match status" value="1"/>
</dbReference>
<feature type="domain" description="Ribosomal RNA adenine methylase transferase N-terminal" evidence="9">
    <location>
        <begin position="49"/>
        <end position="221"/>
    </location>
</feature>